<keyword evidence="1" id="KW-1133">Transmembrane helix</keyword>
<evidence type="ECO:0000313" key="3">
    <source>
        <dbReference type="Proteomes" id="UP000017837"/>
    </source>
</evidence>
<dbReference type="RefSeq" id="WP_018082436.1">
    <property type="nucleotide sequence ID" value="NZ_AQWM01000014.1"/>
</dbReference>
<dbReference type="InterPro" id="IPR018666">
    <property type="entry name" value="DUF2125"/>
</dbReference>
<proteinExistence type="predicted"/>
<dbReference type="EMBL" id="AWGB01000007">
    <property type="protein sequence ID" value="ESQ93632.1"/>
    <property type="molecule type" value="Genomic_DNA"/>
</dbReference>
<comment type="caution">
    <text evidence="2">The sequence shown here is derived from an EMBL/GenBank/DDBJ whole genome shotgun (WGS) entry which is preliminary data.</text>
</comment>
<accession>V4PI65</accession>
<keyword evidence="3" id="KW-1185">Reference proteome</keyword>
<organism evidence="2 3">
    <name type="scientific">Asticcacaulis benevestitus DSM 16100 = ATCC BAA-896</name>
    <dbReference type="NCBI Taxonomy" id="1121022"/>
    <lineage>
        <taxon>Bacteria</taxon>
        <taxon>Pseudomonadati</taxon>
        <taxon>Pseudomonadota</taxon>
        <taxon>Alphaproteobacteria</taxon>
        <taxon>Caulobacterales</taxon>
        <taxon>Caulobacteraceae</taxon>
        <taxon>Asticcacaulis</taxon>
    </lineage>
</organism>
<sequence>MSETNDLTLSVKPQKRANRWGLFGPVLVLGLLFAAWSGYWFYTAHKIQGQILQNQKGLIDAGYQASFDPVAVEGYPYRMYVDFKNVVVVSPAGRGFSAPSVQAEANAYALEKWVVVAPEGLTLYRGRPGGIDLGKLLVTGRSLRASISGVNHPIYNVALSGVGLTLTPSDPTHPFTFSSADNFEAYLRPNATAPDSADMLLRLTGARGQPGGIVGDLSRDKPLSLHVESTINQMSRFKGENFAGSLKAWSAGGGTVSGYKAKLIAGDLSLFTTSDALTLDETSHLRGKMNIEMSGTFNPLDVLGALHIISEENMTLAKPLLNMTLATQGTQKFAIDFHEGGAYVGPLKVSDAPILP</sequence>
<dbReference type="PATRIC" id="fig|1121022.4.peg.948"/>
<dbReference type="OrthoDB" id="7169664at2"/>
<keyword evidence="1" id="KW-0812">Transmembrane</keyword>
<dbReference type="STRING" id="1121022.GCA_000376105_02765"/>
<dbReference type="eggNOG" id="COG4093">
    <property type="taxonomic scope" value="Bacteria"/>
</dbReference>
<evidence type="ECO:0008006" key="4">
    <source>
        <dbReference type="Google" id="ProtNLM"/>
    </source>
</evidence>
<reference evidence="2 3" key="1">
    <citation type="journal article" date="2014" name="Nature">
        <title>Sequential evolution of bacterial morphology by co-option of a developmental regulator.</title>
        <authorList>
            <person name="Jiang C."/>
            <person name="Brown P.J."/>
            <person name="Ducret A."/>
            <person name="Brun Y.V."/>
        </authorList>
    </citation>
    <scope>NUCLEOTIDE SEQUENCE [LARGE SCALE GENOMIC DNA]</scope>
    <source>
        <strain evidence="2 3">DSM 16100</strain>
    </source>
</reference>
<evidence type="ECO:0000256" key="1">
    <source>
        <dbReference type="SAM" id="Phobius"/>
    </source>
</evidence>
<keyword evidence="1" id="KW-0472">Membrane</keyword>
<protein>
    <recommendedName>
        <fullName evidence="4">DUF2125 domain-containing protein</fullName>
    </recommendedName>
</protein>
<dbReference type="AlphaFoldDB" id="V4PI65"/>
<dbReference type="Proteomes" id="UP000017837">
    <property type="component" value="Unassembled WGS sequence"/>
</dbReference>
<name>V4PI65_9CAUL</name>
<gene>
    <name evidence="2" type="ORF">ABENE_04770</name>
</gene>
<feature type="transmembrane region" description="Helical" evidence="1">
    <location>
        <begin position="20"/>
        <end position="42"/>
    </location>
</feature>
<dbReference type="Pfam" id="PF09898">
    <property type="entry name" value="DUF2125"/>
    <property type="match status" value="1"/>
</dbReference>
<evidence type="ECO:0000313" key="2">
    <source>
        <dbReference type="EMBL" id="ESQ93632.1"/>
    </source>
</evidence>